<dbReference type="AlphaFoldDB" id="A0A376LDY4"/>
<gene>
    <name evidence="1" type="ORF">NCTC7928_03052</name>
</gene>
<reference evidence="1 2" key="1">
    <citation type="submission" date="2018-06" db="EMBL/GenBank/DDBJ databases">
        <authorList>
            <consortium name="Pathogen Informatics"/>
            <person name="Doyle S."/>
        </authorList>
    </citation>
    <scope>NUCLEOTIDE SEQUENCE [LARGE SCALE GENOMIC DNA]</scope>
    <source>
        <strain evidence="1 2">NCTC7928</strain>
    </source>
</reference>
<evidence type="ECO:0000313" key="1">
    <source>
        <dbReference type="EMBL" id="STF42416.1"/>
    </source>
</evidence>
<name>A0A376LDY4_ECOLX</name>
<sequence>MKTLKNWKLQNQSAHHIELLVDGQHSLCLYILEENMFRVLLKRKGVLSLDRTWSIAPEKDVPWEGRHREDISGFFTADLEHGAE</sequence>
<dbReference type="Proteomes" id="UP000254877">
    <property type="component" value="Unassembled WGS sequence"/>
</dbReference>
<proteinExistence type="predicted"/>
<evidence type="ECO:0000313" key="2">
    <source>
        <dbReference type="Proteomes" id="UP000254877"/>
    </source>
</evidence>
<protein>
    <submittedName>
        <fullName evidence="1">Glucosidase</fullName>
    </submittedName>
</protein>
<organism evidence="1 2">
    <name type="scientific">Escherichia coli</name>
    <dbReference type="NCBI Taxonomy" id="562"/>
    <lineage>
        <taxon>Bacteria</taxon>
        <taxon>Pseudomonadati</taxon>
        <taxon>Pseudomonadota</taxon>
        <taxon>Gammaproteobacteria</taxon>
        <taxon>Enterobacterales</taxon>
        <taxon>Enterobacteriaceae</taxon>
        <taxon>Escherichia</taxon>
    </lineage>
</organism>
<accession>A0A376LDY4</accession>
<dbReference type="EMBL" id="UGAB01000002">
    <property type="protein sequence ID" value="STF42416.1"/>
    <property type="molecule type" value="Genomic_DNA"/>
</dbReference>